<dbReference type="PROSITE" id="PS00054">
    <property type="entry name" value="RIBOSOMAL_S11"/>
    <property type="match status" value="1"/>
</dbReference>
<keyword evidence="2 4" id="KW-0689">Ribosomal protein</keyword>
<name>M4QCB1_JAKLI</name>
<evidence type="ECO:0000256" key="3">
    <source>
        <dbReference type="ARBA" id="ARBA00023274"/>
    </source>
</evidence>
<dbReference type="AlphaFoldDB" id="M4QCB1"/>
<dbReference type="Gene3D" id="3.30.420.80">
    <property type="entry name" value="Ribosomal protein S11"/>
    <property type="match status" value="1"/>
</dbReference>
<accession>M4QCB1</accession>
<comment type="similarity">
    <text evidence="1 4">Belongs to the universal ribosomal protein uS11 family.</text>
</comment>
<dbReference type="NCBIfam" id="NF003698">
    <property type="entry name" value="PRK05309.1"/>
    <property type="match status" value="1"/>
</dbReference>
<evidence type="ECO:0000256" key="1">
    <source>
        <dbReference type="ARBA" id="ARBA00006194"/>
    </source>
</evidence>
<dbReference type="PIRSF" id="PIRSF002131">
    <property type="entry name" value="Ribosomal_S11"/>
    <property type="match status" value="1"/>
</dbReference>
<evidence type="ECO:0000256" key="2">
    <source>
        <dbReference type="ARBA" id="ARBA00022980"/>
    </source>
</evidence>
<proteinExistence type="inferred from homology"/>
<dbReference type="GO" id="GO:1990904">
    <property type="term" value="C:ribonucleoprotein complex"/>
    <property type="evidence" value="ECO:0007669"/>
    <property type="project" value="UniProtKB-KW"/>
</dbReference>
<keyword evidence="5" id="KW-0496">Mitochondrion</keyword>
<sequence>MKKFTKHKSGKLALLHVNASSNNTIISLCDKKGEVKYSSSCGQMLFKGAKRSTSYAAQAAACDLASKGKDAGYTQGIVLIKGFGSGRASVLKGFSLGGISILAIIDVTPFPHNGCRPPKIRRL</sequence>
<dbReference type="SUPFAM" id="SSF53137">
    <property type="entry name" value="Translational machinery components"/>
    <property type="match status" value="1"/>
</dbReference>
<reference evidence="5" key="2">
    <citation type="journal article" date="2006" name="RNA">
        <title>Hybrid E. coli--Mitochondrial ribonuclease P RNAs are catalytically active.</title>
        <authorList>
            <person name="Seif E."/>
            <person name="Cadieux A."/>
            <person name="Lang B.F."/>
        </authorList>
    </citation>
    <scope>NUCLEOTIDE SEQUENCE</scope>
    <source>
        <strain evidence="5">ATCC 50422</strain>
    </source>
</reference>
<organism evidence="5">
    <name type="scientific">Jakoba libera</name>
    <name type="common">Flagellate</name>
    <name type="synonym">Cryptobia libera</name>
    <dbReference type="NCBI Taxonomy" id="143017"/>
    <lineage>
        <taxon>Eukaryota</taxon>
        <taxon>Discoba</taxon>
        <taxon>Jakobida</taxon>
        <taxon>Histionina</taxon>
        <taxon>Jakobidae</taxon>
        <taxon>Jakoba</taxon>
    </lineage>
</organism>
<dbReference type="GO" id="GO:0005840">
    <property type="term" value="C:ribosome"/>
    <property type="evidence" value="ECO:0007669"/>
    <property type="project" value="UniProtKB-KW"/>
</dbReference>
<dbReference type="EMBL" id="KC353355">
    <property type="protein sequence ID" value="AGH24199.1"/>
    <property type="molecule type" value="Genomic_DNA"/>
</dbReference>
<dbReference type="GO" id="GO:0003735">
    <property type="term" value="F:structural constituent of ribosome"/>
    <property type="evidence" value="ECO:0007669"/>
    <property type="project" value="InterPro"/>
</dbReference>
<dbReference type="PANTHER" id="PTHR11759">
    <property type="entry name" value="40S RIBOSOMAL PROTEIN S14/30S RIBOSOMAL PROTEIN S11"/>
    <property type="match status" value="1"/>
</dbReference>
<dbReference type="GeneID" id="15333137"/>
<protein>
    <submittedName>
        <fullName evidence="5">Ribosomal protein S11</fullName>
    </submittedName>
</protein>
<dbReference type="GO" id="GO:0006412">
    <property type="term" value="P:translation"/>
    <property type="evidence" value="ECO:0007669"/>
    <property type="project" value="InterPro"/>
</dbReference>
<dbReference type="InterPro" id="IPR018102">
    <property type="entry name" value="Ribosomal_uS11_CS"/>
</dbReference>
<reference evidence="5" key="3">
    <citation type="journal article" date="2013" name="Genome Biol. Evol.">
        <title>Strikingly bacteria-like and gene-rich mitochondrial genomes throughout jakobid protists.</title>
        <authorList>
            <person name="Burger G."/>
            <person name="Gray M.W."/>
            <person name="Forget L."/>
            <person name="Lang B.F."/>
        </authorList>
    </citation>
    <scope>NUCLEOTIDE SEQUENCE</scope>
    <source>
        <strain evidence="5">ATCC 50422</strain>
    </source>
</reference>
<geneLocation type="mitochondrion" evidence="5"/>
<dbReference type="RefSeq" id="YP_007890705.1">
    <property type="nucleotide sequence ID" value="NC_021127.1"/>
</dbReference>
<keyword evidence="3 4" id="KW-0687">Ribonucleoprotein</keyword>
<gene>
    <name evidence="5" type="primary">rps11</name>
</gene>
<reference evidence="5" key="1">
    <citation type="journal article" date="2004" name="RNA">
        <title>Mitochondrial 3' tRNA editing in the jakobid Seculamonas ecuadoriensis: a novel mechanism and implications for tRNA processing.</title>
        <authorList>
            <person name="Leigh J."/>
            <person name="Lang B.F."/>
        </authorList>
    </citation>
    <scope>NUCLEOTIDE SEQUENCE</scope>
    <source>
        <strain evidence="5">ATCC 50422</strain>
    </source>
</reference>
<dbReference type="InterPro" id="IPR036967">
    <property type="entry name" value="Ribosomal_uS11_sf"/>
</dbReference>
<dbReference type="Pfam" id="PF00411">
    <property type="entry name" value="Ribosomal_S11"/>
    <property type="match status" value="1"/>
</dbReference>
<evidence type="ECO:0000313" key="5">
    <source>
        <dbReference type="EMBL" id="AGH24199.1"/>
    </source>
</evidence>
<dbReference type="HAMAP" id="MF_01310">
    <property type="entry name" value="Ribosomal_uS11"/>
    <property type="match status" value="1"/>
</dbReference>
<dbReference type="InterPro" id="IPR001971">
    <property type="entry name" value="Ribosomal_uS11"/>
</dbReference>
<evidence type="ECO:0000256" key="4">
    <source>
        <dbReference type="RuleBase" id="RU003629"/>
    </source>
</evidence>